<proteinExistence type="predicted"/>
<reference evidence="2 3" key="2">
    <citation type="journal article" date="2022" name="Int. J. Syst. Evol. Microbiol.">
        <title>Strains of Bradyrhizobium barranii sp. nov. associated with legumes native to Canada are symbionts of soybeans and belong to different subspecies (subsp. barranii subsp. nov. and subsp. apii subsp. nov.) and symbiovars (sv. glycinearum and sv. septentrionale).</title>
        <authorList>
            <person name="Bromfield E.S.P."/>
            <person name="Cloutier S."/>
            <person name="Wasai-Hara S."/>
            <person name="Minamisawa K."/>
        </authorList>
    </citation>
    <scope>NUCLEOTIDE SEQUENCE [LARGE SCALE GENOMIC DNA]</scope>
    <source>
        <strain evidence="2 3">144S4</strain>
    </source>
</reference>
<evidence type="ECO:0000313" key="1">
    <source>
        <dbReference type="EMBL" id="MBO1865882.1"/>
    </source>
</evidence>
<dbReference type="KEGG" id="bban:J4G43_032835"/>
<dbReference type="EMBL" id="CP086136">
    <property type="protein sequence ID" value="UEM17628.1"/>
    <property type="molecule type" value="Genomic_DNA"/>
</dbReference>
<evidence type="ECO:0000313" key="2">
    <source>
        <dbReference type="EMBL" id="UEM17628.1"/>
    </source>
</evidence>
<sequence>MGVRCIRHRLVPLFARADRAHRNNISRYRRLLRTKLSTLERQYIERRLSEEEAALQSLSASTFPIVLKEPRPGRPLPTRGLLLVPQDDFTL</sequence>
<evidence type="ECO:0000313" key="3">
    <source>
        <dbReference type="Proteomes" id="UP000664702"/>
    </source>
</evidence>
<reference evidence="1" key="1">
    <citation type="submission" date="2021-03" db="EMBL/GenBank/DDBJ databases">
        <title>Whole Genome Sequence of Bradyrhizobium sp. Strain 144S4.</title>
        <authorList>
            <person name="Bromfield E.S.P."/>
            <person name="Cloutier S."/>
        </authorList>
    </citation>
    <scope>NUCLEOTIDE SEQUENCE [LARGE SCALE GENOMIC DNA]</scope>
    <source>
        <strain evidence="1">144S4</strain>
    </source>
</reference>
<protein>
    <submittedName>
        <fullName evidence="1">Uncharacterized protein</fullName>
    </submittedName>
</protein>
<dbReference type="AlphaFoldDB" id="A0A939S1A3"/>
<name>A0A939S1A3_9BRAD</name>
<gene>
    <name evidence="2" type="ORF">J4G43_032835</name>
    <name evidence="1" type="ORF">J4G43_34800</name>
</gene>
<dbReference type="Proteomes" id="UP000664702">
    <property type="component" value="Chromosome"/>
</dbReference>
<accession>A0A939S1A3</accession>
<dbReference type="EMBL" id="JAGEMI010000001">
    <property type="protein sequence ID" value="MBO1865882.1"/>
    <property type="molecule type" value="Genomic_DNA"/>
</dbReference>
<organism evidence="1">
    <name type="scientific">Bradyrhizobium barranii subsp. barranii</name>
    <dbReference type="NCBI Taxonomy" id="2823807"/>
    <lineage>
        <taxon>Bacteria</taxon>
        <taxon>Pseudomonadati</taxon>
        <taxon>Pseudomonadota</taxon>
        <taxon>Alphaproteobacteria</taxon>
        <taxon>Hyphomicrobiales</taxon>
        <taxon>Nitrobacteraceae</taxon>
        <taxon>Bradyrhizobium</taxon>
        <taxon>Bradyrhizobium barranii</taxon>
    </lineage>
</organism>